<reference evidence="1 2" key="1">
    <citation type="submission" date="2016-08" db="EMBL/GenBank/DDBJ databases">
        <authorList>
            <person name="Seilhamer J.J."/>
        </authorList>
    </citation>
    <scope>NUCLEOTIDE SEQUENCE [LARGE SCALE GENOMIC DNA]</scope>
    <source>
        <strain evidence="1 2">KCTC 42603</strain>
    </source>
</reference>
<accession>A0A1E7ZGV6</accession>
<dbReference type="AlphaFoldDB" id="A0A1E7ZGV6"/>
<organism evidence="1 2">
    <name type="scientific">Alteromonas confluentis</name>
    <dbReference type="NCBI Taxonomy" id="1656094"/>
    <lineage>
        <taxon>Bacteria</taxon>
        <taxon>Pseudomonadati</taxon>
        <taxon>Pseudomonadota</taxon>
        <taxon>Gammaproteobacteria</taxon>
        <taxon>Alteromonadales</taxon>
        <taxon>Alteromonadaceae</taxon>
        <taxon>Alteromonas/Salinimonas group</taxon>
        <taxon>Alteromonas</taxon>
    </lineage>
</organism>
<keyword evidence="2" id="KW-1185">Reference proteome</keyword>
<name>A0A1E7ZGV6_9ALTE</name>
<dbReference type="Proteomes" id="UP000175691">
    <property type="component" value="Unassembled WGS sequence"/>
</dbReference>
<evidence type="ECO:0008006" key="3">
    <source>
        <dbReference type="Google" id="ProtNLM"/>
    </source>
</evidence>
<dbReference type="OrthoDB" id="1493009at2"/>
<proteinExistence type="predicted"/>
<evidence type="ECO:0000313" key="1">
    <source>
        <dbReference type="EMBL" id="OFC72751.1"/>
    </source>
</evidence>
<gene>
    <name evidence="1" type="ORF">BFC18_00030</name>
</gene>
<dbReference type="EMBL" id="MDHN01000001">
    <property type="protein sequence ID" value="OFC72751.1"/>
    <property type="molecule type" value="Genomic_DNA"/>
</dbReference>
<evidence type="ECO:0000313" key="2">
    <source>
        <dbReference type="Proteomes" id="UP000175691"/>
    </source>
</evidence>
<dbReference type="STRING" id="1656094.BFC18_00030"/>
<comment type="caution">
    <text evidence="1">The sequence shown here is derived from an EMBL/GenBank/DDBJ whole genome shotgun (WGS) entry which is preliminary data.</text>
</comment>
<sequence>MDHYIGPIAAEVVGSLIPNQRIDRIESLLKILEAKIEEKDRSKIIQNIYTPESIDLLEDGFIQASRALSEERKEYIASLLKNSLTDDQLKHIEYKKLLSILGELNDLELLLLKAQSIYSGHPEYAEFWGKHENVLTPPRAHLGSAREDVDKHVIYQTYKTHLVNLGLLRIRYKKPKRGELPEFDEKTGMVKAQGYDTTPLGRLLLRSVDMSAGNES</sequence>
<protein>
    <recommendedName>
        <fullName evidence="3">DUF4393 domain-containing protein</fullName>
    </recommendedName>
</protein>